<dbReference type="RefSeq" id="WP_252083431.1">
    <property type="nucleotide sequence ID" value="NZ_CP092418.1"/>
</dbReference>
<gene>
    <name evidence="2" type="ORF">MJO52_18490</name>
</gene>
<name>A0ABY4V9T1_9GAMM</name>
<organism evidence="2 3">
    <name type="scientific">Microbulbifer variabilis</name>
    <dbReference type="NCBI Taxonomy" id="266805"/>
    <lineage>
        <taxon>Bacteria</taxon>
        <taxon>Pseudomonadati</taxon>
        <taxon>Pseudomonadota</taxon>
        <taxon>Gammaproteobacteria</taxon>
        <taxon>Cellvibrionales</taxon>
        <taxon>Microbulbiferaceae</taxon>
        <taxon>Microbulbifer</taxon>
    </lineage>
</organism>
<protein>
    <submittedName>
        <fullName evidence="2">Uncharacterized protein</fullName>
    </submittedName>
</protein>
<dbReference type="Proteomes" id="UP001055658">
    <property type="component" value="Chromosome"/>
</dbReference>
<accession>A0ABY4V9T1</accession>
<keyword evidence="3" id="KW-1185">Reference proteome</keyword>
<proteinExistence type="predicted"/>
<evidence type="ECO:0000313" key="3">
    <source>
        <dbReference type="Proteomes" id="UP001055658"/>
    </source>
</evidence>
<feature type="compositionally biased region" description="Basic and acidic residues" evidence="1">
    <location>
        <begin position="24"/>
        <end position="53"/>
    </location>
</feature>
<evidence type="ECO:0000256" key="1">
    <source>
        <dbReference type="SAM" id="MobiDB-lite"/>
    </source>
</evidence>
<feature type="compositionally biased region" description="Polar residues" evidence="1">
    <location>
        <begin position="1"/>
        <end position="23"/>
    </location>
</feature>
<reference evidence="2" key="1">
    <citation type="submission" date="2022-02" db="EMBL/GenBank/DDBJ databases">
        <title>Coral-associated bacteria.</title>
        <authorList>
            <person name="Tang K."/>
            <person name="Wang X."/>
        </authorList>
    </citation>
    <scope>NUCLEOTIDE SEQUENCE</scope>
    <source>
        <strain evidence="2">SCSIO 43006</strain>
    </source>
</reference>
<evidence type="ECO:0000313" key="2">
    <source>
        <dbReference type="EMBL" id="USD21028.1"/>
    </source>
</evidence>
<sequence length="53" mass="6069">MKLFGNSRTQASKRFVPGSNSFSHEARTSPEKPAREKNPKANNERENFDDFVI</sequence>
<feature type="region of interest" description="Disordered" evidence="1">
    <location>
        <begin position="1"/>
        <end position="53"/>
    </location>
</feature>
<dbReference type="EMBL" id="CP092418">
    <property type="protein sequence ID" value="USD21028.1"/>
    <property type="molecule type" value="Genomic_DNA"/>
</dbReference>